<dbReference type="EMBL" id="JALBUT010000009">
    <property type="protein sequence ID" value="MDX8416124.1"/>
    <property type="molecule type" value="Genomic_DNA"/>
</dbReference>
<dbReference type="RefSeq" id="WP_370397577.1">
    <property type="nucleotide sequence ID" value="NZ_JALBUT010000009.1"/>
</dbReference>
<sequence length="486" mass="54403">MSRFVEQKTPQFFATMETLSEAYKEFYESECPIDAFPRAIRDVARTYSVGRNLPMELLCFCACGILSGAMGRVFKAKNAVSGGYTQTGNIFVLGVGESSTGKSASIRALFSNLERRVLGEISEYEKELEKFKKAKAKLMQDKLNGEDKLGFDDEIADTPKLPRNPDFIVKNSTSEAMIKAMEASGGEIFSVCEEARDSIYIVAGNYRKQGDDTETLNSGWCGEPIKHNRIVNGISSVPNPCISLLWMVQNDVIDTIVSKNKGSFIGSGFLGRFLYCKGAPKAIPDSKEIIPLDESAILKWETLLAETYQTRKKGLPVWFDTDQDAFEYFWDFDAFNTELMNGKLRTQASLLGKARENAIRLAVIFAQAEGADRITADIAKRACRVVSYSTCVSVVLFSSGMLPEIENDRAKMDAMIRQNDGLYKKISFFDQYSSLRSERVEFIVHTFPDLYEIVKKGKGRYVVLKDRLSDAKQALGIETDDDDDLF</sequence>
<evidence type="ECO:0000313" key="2">
    <source>
        <dbReference type="EMBL" id="MDX8416124.1"/>
    </source>
</evidence>
<dbReference type="InterPro" id="IPR025048">
    <property type="entry name" value="DUF3987"/>
</dbReference>
<keyword evidence="1" id="KW-0175">Coiled coil</keyword>
<organism evidence="2 3">
    <name type="scientific">Intestinicryptomonas porci</name>
    <dbReference type="NCBI Taxonomy" id="2926320"/>
    <lineage>
        <taxon>Bacteria</taxon>
        <taxon>Pseudomonadati</taxon>
        <taxon>Verrucomicrobiota</taxon>
        <taxon>Opitutia</taxon>
        <taxon>Opitutales</taxon>
        <taxon>Intestinicryptomonaceae</taxon>
        <taxon>Intestinicryptomonas</taxon>
    </lineage>
</organism>
<dbReference type="Pfam" id="PF13148">
    <property type="entry name" value="DUF3987"/>
    <property type="match status" value="1"/>
</dbReference>
<keyword evidence="3" id="KW-1185">Reference proteome</keyword>
<comment type="caution">
    <text evidence="2">The sequence shown here is derived from an EMBL/GenBank/DDBJ whole genome shotgun (WGS) entry which is preliminary data.</text>
</comment>
<name>A0ABU4WIS7_9BACT</name>
<dbReference type="Proteomes" id="UP001275932">
    <property type="component" value="Unassembled WGS sequence"/>
</dbReference>
<accession>A0ABU4WIS7</accession>
<proteinExistence type="predicted"/>
<protein>
    <submittedName>
        <fullName evidence="2">DUF3987 domain-containing protein</fullName>
    </submittedName>
</protein>
<gene>
    <name evidence="2" type="ORF">MOX91_08055</name>
</gene>
<feature type="coiled-coil region" evidence="1">
    <location>
        <begin position="114"/>
        <end position="141"/>
    </location>
</feature>
<evidence type="ECO:0000313" key="3">
    <source>
        <dbReference type="Proteomes" id="UP001275932"/>
    </source>
</evidence>
<reference evidence="2 3" key="1">
    <citation type="submission" date="2022-03" db="EMBL/GenBank/DDBJ databases">
        <title>Novel taxa within the pig intestine.</title>
        <authorList>
            <person name="Wylensek D."/>
            <person name="Bishof K."/>
            <person name="Afrizal A."/>
            <person name="Clavel T."/>
        </authorList>
    </citation>
    <scope>NUCLEOTIDE SEQUENCE [LARGE SCALE GENOMIC DNA]</scope>
    <source>
        <strain evidence="2 3">CLA-KB-P66</strain>
    </source>
</reference>
<evidence type="ECO:0000256" key="1">
    <source>
        <dbReference type="SAM" id="Coils"/>
    </source>
</evidence>